<evidence type="ECO:0000256" key="6">
    <source>
        <dbReference type="ARBA" id="ARBA00022679"/>
    </source>
</evidence>
<dbReference type="InterPro" id="IPR025298">
    <property type="entry name" value="DUF4094"/>
</dbReference>
<keyword evidence="8" id="KW-0735">Signal-anchor</keyword>
<dbReference type="PANTHER" id="PTHR11214">
    <property type="entry name" value="BETA-1,3-N-ACETYLGLUCOSAMINYLTRANSFERASE"/>
    <property type="match status" value="1"/>
</dbReference>
<evidence type="ECO:0000256" key="1">
    <source>
        <dbReference type="ARBA" id="ARBA00001936"/>
    </source>
</evidence>
<reference evidence="17" key="2">
    <citation type="journal article" date="2018" name="BMC Genomics">
        <title>A manually annotated Actinidia chinensis var. chinensis (kiwifruit) genome highlights the challenges associated with draft genomes and gene prediction in plants.</title>
        <authorList>
            <person name="Pilkington S.M."/>
            <person name="Crowhurst R."/>
            <person name="Hilario E."/>
            <person name="Nardozza S."/>
            <person name="Fraser L."/>
            <person name="Peng Y."/>
            <person name="Gunaseelan K."/>
            <person name="Simpson R."/>
            <person name="Tahir J."/>
            <person name="Deroles S.C."/>
            <person name="Templeton K."/>
            <person name="Luo Z."/>
            <person name="Davy M."/>
            <person name="Cheng C."/>
            <person name="McNeilage M."/>
            <person name="Scaglione D."/>
            <person name="Liu Y."/>
            <person name="Zhang Q."/>
            <person name="Datson P."/>
            <person name="De Silva N."/>
            <person name="Gardiner S.E."/>
            <person name="Bassett H."/>
            <person name="Chagne D."/>
            <person name="McCallum J."/>
            <person name="Dzierzon H."/>
            <person name="Deng C."/>
            <person name="Wang Y.Y."/>
            <person name="Barron L."/>
            <person name="Manako K."/>
            <person name="Bowen J."/>
            <person name="Foster T.M."/>
            <person name="Erridge Z.A."/>
            <person name="Tiffin H."/>
            <person name="Waite C.N."/>
            <person name="Davies K.M."/>
            <person name="Grierson E.P."/>
            <person name="Laing W.A."/>
            <person name="Kirk R."/>
            <person name="Chen X."/>
            <person name="Wood M."/>
            <person name="Montefiori M."/>
            <person name="Brummell D.A."/>
            <person name="Schwinn K.E."/>
            <person name="Catanach A."/>
            <person name="Fullerton C."/>
            <person name="Li D."/>
            <person name="Meiyalaghan S."/>
            <person name="Nieuwenhuizen N."/>
            <person name="Read N."/>
            <person name="Prakash R."/>
            <person name="Hunter D."/>
            <person name="Zhang H."/>
            <person name="McKenzie M."/>
            <person name="Knabel M."/>
            <person name="Harris A."/>
            <person name="Allan A.C."/>
            <person name="Gleave A."/>
            <person name="Chen A."/>
            <person name="Janssen B.J."/>
            <person name="Plunkett B."/>
            <person name="Ampomah-Dwamena C."/>
            <person name="Voogd C."/>
            <person name="Leif D."/>
            <person name="Lafferty D."/>
            <person name="Souleyre E.J.F."/>
            <person name="Varkonyi-Gasic E."/>
            <person name="Gambi F."/>
            <person name="Hanley J."/>
            <person name="Yao J.L."/>
            <person name="Cheung J."/>
            <person name="David K.M."/>
            <person name="Warren B."/>
            <person name="Marsh K."/>
            <person name="Snowden K.C."/>
            <person name="Lin-Wang K."/>
            <person name="Brian L."/>
            <person name="Martinez-Sanchez M."/>
            <person name="Wang M."/>
            <person name="Ileperuma N."/>
            <person name="Macnee N."/>
            <person name="Campin R."/>
            <person name="McAtee P."/>
            <person name="Drummond R.S.M."/>
            <person name="Espley R.V."/>
            <person name="Ireland H.S."/>
            <person name="Wu R."/>
            <person name="Atkinson R.G."/>
            <person name="Karunairetnam S."/>
            <person name="Bulley S."/>
            <person name="Chunkath S."/>
            <person name="Hanley Z."/>
            <person name="Storey R."/>
            <person name="Thrimawithana A.H."/>
            <person name="Thomson S."/>
            <person name="David C."/>
            <person name="Testolin R."/>
            <person name="Huang H."/>
            <person name="Hellens R.P."/>
            <person name="Schaffer R.J."/>
        </authorList>
    </citation>
    <scope>NUCLEOTIDE SEQUENCE [LARGE SCALE GENOMIC DNA]</scope>
    <source>
        <strain evidence="17">cv. Red5</strain>
    </source>
</reference>
<evidence type="ECO:0000313" key="17">
    <source>
        <dbReference type="Proteomes" id="UP000241394"/>
    </source>
</evidence>
<feature type="signal peptide" evidence="14">
    <location>
        <begin position="1"/>
        <end position="22"/>
    </location>
</feature>
<keyword evidence="10 13" id="KW-0333">Golgi apparatus</keyword>
<proteinExistence type="inferred from homology"/>
<dbReference type="Pfam" id="PF01762">
    <property type="entry name" value="Galactosyl_T"/>
    <property type="match status" value="1"/>
</dbReference>
<dbReference type="Pfam" id="PF13334">
    <property type="entry name" value="DUF4094"/>
    <property type="match status" value="1"/>
</dbReference>
<evidence type="ECO:0000256" key="4">
    <source>
        <dbReference type="ARBA" id="ARBA00008661"/>
    </source>
</evidence>
<keyword evidence="9" id="KW-1133">Transmembrane helix</keyword>
<feature type="chain" id="PRO_5015342748" description="Hexosyltransferase" evidence="14">
    <location>
        <begin position="23"/>
        <end position="337"/>
    </location>
</feature>
<evidence type="ECO:0000256" key="3">
    <source>
        <dbReference type="ARBA" id="ARBA00004922"/>
    </source>
</evidence>
<reference evidence="16 17" key="1">
    <citation type="submission" date="2017-07" db="EMBL/GenBank/DDBJ databases">
        <title>An improved, manually edited Actinidia chinensis var. chinensis (kiwifruit) genome highlights the challenges associated with draft genomes and gene prediction in plants.</title>
        <authorList>
            <person name="Pilkington S."/>
            <person name="Crowhurst R."/>
            <person name="Hilario E."/>
            <person name="Nardozza S."/>
            <person name="Fraser L."/>
            <person name="Peng Y."/>
            <person name="Gunaseelan K."/>
            <person name="Simpson R."/>
            <person name="Tahir J."/>
            <person name="Deroles S."/>
            <person name="Templeton K."/>
            <person name="Luo Z."/>
            <person name="Davy M."/>
            <person name="Cheng C."/>
            <person name="Mcneilage M."/>
            <person name="Scaglione D."/>
            <person name="Liu Y."/>
            <person name="Zhang Q."/>
            <person name="Datson P."/>
            <person name="De Silva N."/>
            <person name="Gardiner S."/>
            <person name="Bassett H."/>
            <person name="Chagne D."/>
            <person name="Mccallum J."/>
            <person name="Dzierzon H."/>
            <person name="Deng C."/>
            <person name="Wang Y.-Y."/>
            <person name="Barron N."/>
            <person name="Manako K."/>
            <person name="Bowen J."/>
            <person name="Foster T."/>
            <person name="Erridge Z."/>
            <person name="Tiffin H."/>
            <person name="Waite C."/>
            <person name="Davies K."/>
            <person name="Grierson E."/>
            <person name="Laing W."/>
            <person name="Kirk R."/>
            <person name="Chen X."/>
            <person name="Wood M."/>
            <person name="Montefiori M."/>
            <person name="Brummell D."/>
            <person name="Schwinn K."/>
            <person name="Catanach A."/>
            <person name="Fullerton C."/>
            <person name="Li D."/>
            <person name="Meiyalaghan S."/>
            <person name="Nieuwenhuizen N."/>
            <person name="Read N."/>
            <person name="Prakash R."/>
            <person name="Hunter D."/>
            <person name="Zhang H."/>
            <person name="Mckenzie M."/>
            <person name="Knabel M."/>
            <person name="Harris A."/>
            <person name="Allan A."/>
            <person name="Chen A."/>
            <person name="Janssen B."/>
            <person name="Plunkett B."/>
            <person name="Dwamena C."/>
            <person name="Voogd C."/>
            <person name="Leif D."/>
            <person name="Lafferty D."/>
            <person name="Souleyre E."/>
            <person name="Varkonyi-Gasic E."/>
            <person name="Gambi F."/>
            <person name="Hanley J."/>
            <person name="Yao J.-L."/>
            <person name="Cheung J."/>
            <person name="David K."/>
            <person name="Warren B."/>
            <person name="Marsh K."/>
            <person name="Snowden K."/>
            <person name="Lin-Wang K."/>
            <person name="Brian L."/>
            <person name="Martinez-Sanchez M."/>
            <person name="Wang M."/>
            <person name="Ileperuma N."/>
            <person name="Macnee N."/>
            <person name="Campin R."/>
            <person name="Mcatee P."/>
            <person name="Drummond R."/>
            <person name="Espley R."/>
            <person name="Ireland H."/>
            <person name="Wu R."/>
            <person name="Atkinson R."/>
            <person name="Karunairetnam S."/>
            <person name="Bulley S."/>
            <person name="Chunkath S."/>
            <person name="Hanley Z."/>
            <person name="Storey R."/>
            <person name="Thrimawithana A."/>
            <person name="Thomson S."/>
            <person name="David C."/>
            <person name="Testolin R."/>
        </authorList>
    </citation>
    <scope>NUCLEOTIDE SEQUENCE [LARGE SCALE GENOMIC DNA]</scope>
    <source>
        <strain evidence="17">cv. Red5</strain>
        <tissue evidence="16">Young leaf</tissue>
    </source>
</reference>
<dbReference type="STRING" id="1590841.A0A2R6Q1A8"/>
<evidence type="ECO:0000256" key="14">
    <source>
        <dbReference type="SAM" id="SignalP"/>
    </source>
</evidence>
<evidence type="ECO:0000256" key="9">
    <source>
        <dbReference type="ARBA" id="ARBA00022989"/>
    </source>
</evidence>
<dbReference type="PANTHER" id="PTHR11214:SF275">
    <property type="entry name" value="BETA-1,3-GALACTOSYLTRANSFERASE 8-RELATED"/>
    <property type="match status" value="1"/>
</dbReference>
<dbReference type="GO" id="GO:0000139">
    <property type="term" value="C:Golgi membrane"/>
    <property type="evidence" value="ECO:0007669"/>
    <property type="project" value="UniProtKB-SubCell"/>
</dbReference>
<organism evidence="16 17">
    <name type="scientific">Actinidia chinensis var. chinensis</name>
    <name type="common">Chinese soft-hair kiwi</name>
    <dbReference type="NCBI Taxonomy" id="1590841"/>
    <lineage>
        <taxon>Eukaryota</taxon>
        <taxon>Viridiplantae</taxon>
        <taxon>Streptophyta</taxon>
        <taxon>Embryophyta</taxon>
        <taxon>Tracheophyta</taxon>
        <taxon>Spermatophyta</taxon>
        <taxon>Magnoliopsida</taxon>
        <taxon>eudicotyledons</taxon>
        <taxon>Gunneridae</taxon>
        <taxon>Pentapetalae</taxon>
        <taxon>asterids</taxon>
        <taxon>Ericales</taxon>
        <taxon>Actinidiaceae</taxon>
        <taxon>Actinidia</taxon>
    </lineage>
</organism>
<comment type="similarity">
    <text evidence="4 13">Belongs to the glycosyltransferase 31 family.</text>
</comment>
<evidence type="ECO:0000256" key="2">
    <source>
        <dbReference type="ARBA" id="ARBA00004323"/>
    </source>
</evidence>
<dbReference type="Proteomes" id="UP000241394">
    <property type="component" value="Chromosome LG21"/>
</dbReference>
<dbReference type="Gene3D" id="3.90.550.50">
    <property type="match status" value="1"/>
</dbReference>
<keyword evidence="7" id="KW-0812">Transmembrane</keyword>
<dbReference type="InParanoid" id="A0A2R6Q1A8"/>
<evidence type="ECO:0000259" key="15">
    <source>
        <dbReference type="Pfam" id="PF13334"/>
    </source>
</evidence>
<evidence type="ECO:0000313" key="16">
    <source>
        <dbReference type="EMBL" id="PSS00190.1"/>
    </source>
</evidence>
<evidence type="ECO:0000256" key="12">
    <source>
        <dbReference type="ARBA" id="ARBA00023211"/>
    </source>
</evidence>
<keyword evidence="11" id="KW-0472">Membrane</keyword>
<evidence type="ECO:0000256" key="10">
    <source>
        <dbReference type="ARBA" id="ARBA00023034"/>
    </source>
</evidence>
<comment type="subcellular location">
    <subcellularLocation>
        <location evidence="2 13">Golgi apparatus membrane</location>
        <topology evidence="2 13">Single-pass type II membrane protein</topology>
    </subcellularLocation>
</comment>
<dbReference type="UniPathway" id="UPA00378"/>
<evidence type="ECO:0000256" key="5">
    <source>
        <dbReference type="ARBA" id="ARBA00022676"/>
    </source>
</evidence>
<evidence type="ECO:0000256" key="13">
    <source>
        <dbReference type="RuleBase" id="RU363063"/>
    </source>
</evidence>
<feature type="domain" description="DUF4094" evidence="15">
    <location>
        <begin position="8"/>
        <end position="96"/>
    </location>
</feature>
<sequence length="337" mass="38180">MRVKPIPAKLILMLCIASFLAGSLFTSRTSIHSSEINTDHRQKLTTTVAHDSDHKRKLVEGSSGDIMGEVMKTHQAIQSLDKTISTLEMELAVARARKSADSHLSLHKSSNQTLQKVFAVIGINTAFSSKKRRNSLRETWMPRGDKLKKLEREKGIIIRFVIGHSATPGGVLDRAIDAEEAENKDFLRLKHVEGYHELSTKTRLFFSTVISIWDAEFYVKVDDDVHLNLGTTNQSFSSIVLMIFLSCVTSLTIFALRRHASEHTGTIPIKTQNLYWLYEVWTSSLSERGKISRARVLEVWGRREQVLQTCHWSNLCHLQGPCSLHLYQLARIAQICK</sequence>
<dbReference type="EC" id="2.4.1.-" evidence="13"/>
<keyword evidence="5 13" id="KW-0328">Glycosyltransferase</keyword>
<dbReference type="InterPro" id="IPR002659">
    <property type="entry name" value="Glyco_trans_31"/>
</dbReference>
<comment type="cofactor">
    <cofactor evidence="1 13">
        <name>Mn(2+)</name>
        <dbReference type="ChEBI" id="CHEBI:29035"/>
    </cofactor>
</comment>
<accession>A0A2R6Q1A8</accession>
<keyword evidence="14" id="KW-0732">Signal</keyword>
<keyword evidence="6 16" id="KW-0808">Transferase</keyword>
<keyword evidence="12 13" id="KW-0464">Manganese</keyword>
<comment type="pathway">
    <text evidence="3">Protein modification; protein glycosylation.</text>
</comment>
<dbReference type="AlphaFoldDB" id="A0A2R6Q1A8"/>
<keyword evidence="17" id="KW-1185">Reference proteome</keyword>
<protein>
    <recommendedName>
        <fullName evidence="13">Hexosyltransferase</fullName>
        <ecNumber evidence="13">2.4.1.-</ecNumber>
    </recommendedName>
</protein>
<dbReference type="GO" id="GO:0008378">
    <property type="term" value="F:galactosyltransferase activity"/>
    <property type="evidence" value="ECO:0007669"/>
    <property type="project" value="TreeGrafter"/>
</dbReference>
<evidence type="ECO:0000256" key="11">
    <source>
        <dbReference type="ARBA" id="ARBA00023136"/>
    </source>
</evidence>
<evidence type="ECO:0000256" key="8">
    <source>
        <dbReference type="ARBA" id="ARBA00022968"/>
    </source>
</evidence>
<evidence type="ECO:0000256" key="7">
    <source>
        <dbReference type="ARBA" id="ARBA00022692"/>
    </source>
</evidence>
<name>A0A2R6Q1A8_ACTCC</name>
<dbReference type="EMBL" id="NKQK01000021">
    <property type="protein sequence ID" value="PSS00190.1"/>
    <property type="molecule type" value="Genomic_DNA"/>
</dbReference>
<comment type="caution">
    <text evidence="16">The sequence shown here is derived from an EMBL/GenBank/DDBJ whole genome shotgun (WGS) entry which is preliminary data.</text>
</comment>
<dbReference type="Gramene" id="PSS00190">
    <property type="protein sequence ID" value="PSS00190"/>
    <property type="gene ID" value="CEY00_Acc24159"/>
</dbReference>
<dbReference type="OrthoDB" id="1158011at2759"/>
<gene>
    <name evidence="16" type="ORF">CEY00_Acc24159</name>
</gene>